<dbReference type="CDD" id="cd00293">
    <property type="entry name" value="USP-like"/>
    <property type="match status" value="1"/>
</dbReference>
<evidence type="ECO:0000256" key="1">
    <source>
        <dbReference type="ARBA" id="ARBA00008791"/>
    </source>
</evidence>
<dbReference type="Proteomes" id="UP001597218">
    <property type="component" value="Unassembled WGS sequence"/>
</dbReference>
<dbReference type="InterPro" id="IPR014729">
    <property type="entry name" value="Rossmann-like_a/b/a_fold"/>
</dbReference>
<name>A0ABW4SFP6_9BACL</name>
<evidence type="ECO:0000313" key="3">
    <source>
        <dbReference type="EMBL" id="MFD1927655.1"/>
    </source>
</evidence>
<dbReference type="Gene3D" id="3.40.50.620">
    <property type="entry name" value="HUPs"/>
    <property type="match status" value="1"/>
</dbReference>
<dbReference type="SUPFAM" id="SSF52402">
    <property type="entry name" value="Adenine nucleotide alpha hydrolases-like"/>
    <property type="match status" value="1"/>
</dbReference>
<dbReference type="RefSeq" id="WP_381536313.1">
    <property type="nucleotide sequence ID" value="NZ_JBHUGI010000014.1"/>
</dbReference>
<dbReference type="Pfam" id="PF00582">
    <property type="entry name" value="Usp"/>
    <property type="match status" value="1"/>
</dbReference>
<dbReference type="InterPro" id="IPR006015">
    <property type="entry name" value="Universal_stress_UspA"/>
</dbReference>
<proteinExistence type="inferred from homology"/>
<organism evidence="3 4">
    <name type="scientific">Sporosarcina siberiensis</name>
    <dbReference type="NCBI Taxonomy" id="1365606"/>
    <lineage>
        <taxon>Bacteria</taxon>
        <taxon>Bacillati</taxon>
        <taxon>Bacillota</taxon>
        <taxon>Bacilli</taxon>
        <taxon>Bacillales</taxon>
        <taxon>Caryophanaceae</taxon>
        <taxon>Sporosarcina</taxon>
    </lineage>
</organism>
<feature type="domain" description="UspA" evidence="2">
    <location>
        <begin position="1"/>
        <end position="139"/>
    </location>
</feature>
<dbReference type="EMBL" id="JBHUGI010000014">
    <property type="protein sequence ID" value="MFD1927655.1"/>
    <property type="molecule type" value="Genomic_DNA"/>
</dbReference>
<dbReference type="PRINTS" id="PR01438">
    <property type="entry name" value="UNVRSLSTRESS"/>
</dbReference>
<comment type="similarity">
    <text evidence="1">Belongs to the universal stress protein A family.</text>
</comment>
<dbReference type="PANTHER" id="PTHR46268">
    <property type="entry name" value="STRESS RESPONSE PROTEIN NHAX"/>
    <property type="match status" value="1"/>
</dbReference>
<sequence length="139" mass="15518">MYKNVLVAIDGSDNSKRAAEHASHIAFMNSESKVDLLYVLDNSRNRSDILPIIERDDLHTDREKGIIPIEEIFIHKNIDHKLIIKHGDPGPTIISFANAGNYDLVVIGSRGLNSFQEMILGSVSHKVAKRVHTPVLIVK</sequence>
<evidence type="ECO:0000259" key="2">
    <source>
        <dbReference type="Pfam" id="PF00582"/>
    </source>
</evidence>
<accession>A0ABW4SFP6</accession>
<comment type="caution">
    <text evidence="3">The sequence shown here is derived from an EMBL/GenBank/DDBJ whole genome shotgun (WGS) entry which is preliminary data.</text>
</comment>
<keyword evidence="4" id="KW-1185">Reference proteome</keyword>
<dbReference type="InterPro" id="IPR006016">
    <property type="entry name" value="UspA"/>
</dbReference>
<gene>
    <name evidence="3" type="ORF">ACFSFY_06195</name>
</gene>
<dbReference type="PANTHER" id="PTHR46268:SF6">
    <property type="entry name" value="UNIVERSAL STRESS PROTEIN UP12"/>
    <property type="match status" value="1"/>
</dbReference>
<reference evidence="4" key="1">
    <citation type="journal article" date="2019" name="Int. J. Syst. Evol. Microbiol.">
        <title>The Global Catalogue of Microorganisms (GCM) 10K type strain sequencing project: providing services to taxonomists for standard genome sequencing and annotation.</title>
        <authorList>
            <consortium name="The Broad Institute Genomics Platform"/>
            <consortium name="The Broad Institute Genome Sequencing Center for Infectious Disease"/>
            <person name="Wu L."/>
            <person name="Ma J."/>
        </authorList>
    </citation>
    <scope>NUCLEOTIDE SEQUENCE [LARGE SCALE GENOMIC DNA]</scope>
    <source>
        <strain evidence="4">CGMCC 4.7177</strain>
    </source>
</reference>
<protein>
    <submittedName>
        <fullName evidence="3">Universal stress protein</fullName>
    </submittedName>
</protein>
<evidence type="ECO:0000313" key="4">
    <source>
        <dbReference type="Proteomes" id="UP001597218"/>
    </source>
</evidence>